<evidence type="ECO:0000256" key="1">
    <source>
        <dbReference type="SAM" id="MobiDB-lite"/>
    </source>
</evidence>
<reference evidence="2 3" key="1">
    <citation type="submission" date="2024-01" db="EMBL/GenBank/DDBJ databases">
        <title>A draft genome for the cacao thread blight pathogen Marasmiellus scandens.</title>
        <authorList>
            <person name="Baruah I.K."/>
            <person name="Leung J."/>
            <person name="Bukari Y."/>
            <person name="Amoako-Attah I."/>
            <person name="Meinhardt L.W."/>
            <person name="Bailey B.A."/>
            <person name="Cohen S.P."/>
        </authorList>
    </citation>
    <scope>NUCLEOTIDE SEQUENCE [LARGE SCALE GENOMIC DNA]</scope>
    <source>
        <strain evidence="2 3">GH-19</strain>
    </source>
</reference>
<keyword evidence="3" id="KW-1185">Reference proteome</keyword>
<name>A0ABR1JGN9_9AGAR</name>
<comment type="caution">
    <text evidence="2">The sequence shown here is derived from an EMBL/GenBank/DDBJ whole genome shotgun (WGS) entry which is preliminary data.</text>
</comment>
<sequence length="96" mass="10544">MGVYHGNVGDEALDMERYVEKWSPVDTNASSTRSPRPGLMITNPYPEASNASSLPACKIDSVDQEPEKMDSTLDGRDAKMTRCTVLQSTVSIYCIL</sequence>
<feature type="region of interest" description="Disordered" evidence="1">
    <location>
        <begin position="25"/>
        <end position="74"/>
    </location>
</feature>
<dbReference type="Proteomes" id="UP001498398">
    <property type="component" value="Unassembled WGS sequence"/>
</dbReference>
<dbReference type="EMBL" id="JBANRG010000016">
    <property type="protein sequence ID" value="KAK7459524.1"/>
    <property type="molecule type" value="Genomic_DNA"/>
</dbReference>
<feature type="compositionally biased region" description="Basic and acidic residues" evidence="1">
    <location>
        <begin position="65"/>
        <end position="74"/>
    </location>
</feature>
<proteinExistence type="predicted"/>
<evidence type="ECO:0000313" key="3">
    <source>
        <dbReference type="Proteomes" id="UP001498398"/>
    </source>
</evidence>
<accession>A0ABR1JGN9</accession>
<protein>
    <submittedName>
        <fullName evidence="2">Uncharacterized protein</fullName>
    </submittedName>
</protein>
<evidence type="ECO:0000313" key="2">
    <source>
        <dbReference type="EMBL" id="KAK7459524.1"/>
    </source>
</evidence>
<organism evidence="2 3">
    <name type="scientific">Marasmiellus scandens</name>
    <dbReference type="NCBI Taxonomy" id="2682957"/>
    <lineage>
        <taxon>Eukaryota</taxon>
        <taxon>Fungi</taxon>
        <taxon>Dikarya</taxon>
        <taxon>Basidiomycota</taxon>
        <taxon>Agaricomycotina</taxon>
        <taxon>Agaricomycetes</taxon>
        <taxon>Agaricomycetidae</taxon>
        <taxon>Agaricales</taxon>
        <taxon>Marasmiineae</taxon>
        <taxon>Omphalotaceae</taxon>
        <taxon>Marasmiellus</taxon>
    </lineage>
</organism>
<gene>
    <name evidence="2" type="ORF">VKT23_009507</name>
</gene>
<feature type="compositionally biased region" description="Polar residues" evidence="1">
    <location>
        <begin position="25"/>
        <end position="34"/>
    </location>
</feature>